<evidence type="ECO:0000256" key="4">
    <source>
        <dbReference type="PROSITE-ProRule" id="PRU00228"/>
    </source>
</evidence>
<evidence type="ECO:0000256" key="1">
    <source>
        <dbReference type="ARBA" id="ARBA00022723"/>
    </source>
</evidence>
<keyword evidence="5" id="KW-0175">Coiled coil</keyword>
<feature type="domain" description="ZZ-type" evidence="6">
    <location>
        <begin position="127"/>
        <end position="189"/>
    </location>
</feature>
<dbReference type="SUPFAM" id="SSF57850">
    <property type="entry name" value="RING/U-box"/>
    <property type="match status" value="1"/>
</dbReference>
<evidence type="ECO:0000313" key="8">
    <source>
        <dbReference type="Proteomes" id="UP000772434"/>
    </source>
</evidence>
<protein>
    <recommendedName>
        <fullName evidence="6">ZZ-type domain-containing protein</fullName>
    </recommendedName>
</protein>
<proteinExistence type="predicted"/>
<dbReference type="PROSITE" id="PS50135">
    <property type="entry name" value="ZF_ZZ_2"/>
    <property type="match status" value="1"/>
</dbReference>
<accession>A0A9P5Q1M1</accession>
<name>A0A9P5Q1M1_9AGAR</name>
<feature type="coiled-coil region" evidence="5">
    <location>
        <begin position="312"/>
        <end position="339"/>
    </location>
</feature>
<dbReference type="InterPro" id="IPR043145">
    <property type="entry name" value="Znf_ZZ_sf"/>
</dbReference>
<keyword evidence="8" id="KW-1185">Reference proteome</keyword>
<keyword evidence="2 4" id="KW-0863">Zinc-finger</keyword>
<sequence>MYWSKTGAPLGTEFEPLQQWILWDVCRPEPDPDPFVPTRGEWPLVSDMVSLNLEPEPSSILYTFYHLTIADIRTFDWYRFWSLGKGSASISAEEMEELAALREQIPVDVRDNCMSAAKSAIRQSREHIGIYCDNCDVYPIQEIRLKCMFCAGFDCCISCDLTLPPTIHTAGGDVHKPWHPMLMIFRPTVQFDHDLVRPFREIYYEPRAMYEMDGSEQNAATSEEHTFTCAHCERSLNGTRFLYFLEPGTRDSYMCPNCCAKLLADHNIELLSKEYHYILRFTLPQPLEDEHGELAQADYADGGEPLAEKAVWKQLQDRLEALENKFAGLESKLDRLIDILS</sequence>
<dbReference type="Gene3D" id="3.30.60.90">
    <property type="match status" value="1"/>
</dbReference>
<evidence type="ECO:0000256" key="2">
    <source>
        <dbReference type="ARBA" id="ARBA00022771"/>
    </source>
</evidence>
<gene>
    <name evidence="7" type="ORF">BDP27DRAFT_300344</name>
</gene>
<dbReference type="Proteomes" id="UP000772434">
    <property type="component" value="Unassembled WGS sequence"/>
</dbReference>
<dbReference type="AlphaFoldDB" id="A0A9P5Q1M1"/>
<dbReference type="InterPro" id="IPR000433">
    <property type="entry name" value="Znf_ZZ"/>
</dbReference>
<organism evidence="7 8">
    <name type="scientific">Rhodocollybia butyracea</name>
    <dbReference type="NCBI Taxonomy" id="206335"/>
    <lineage>
        <taxon>Eukaryota</taxon>
        <taxon>Fungi</taxon>
        <taxon>Dikarya</taxon>
        <taxon>Basidiomycota</taxon>
        <taxon>Agaricomycotina</taxon>
        <taxon>Agaricomycetes</taxon>
        <taxon>Agaricomycetidae</taxon>
        <taxon>Agaricales</taxon>
        <taxon>Marasmiineae</taxon>
        <taxon>Omphalotaceae</taxon>
        <taxon>Rhodocollybia</taxon>
    </lineage>
</organism>
<dbReference type="EMBL" id="JADNRY010000018">
    <property type="protein sequence ID" value="KAF9073391.1"/>
    <property type="molecule type" value="Genomic_DNA"/>
</dbReference>
<reference evidence="7" key="1">
    <citation type="submission" date="2020-11" db="EMBL/GenBank/DDBJ databases">
        <authorList>
            <consortium name="DOE Joint Genome Institute"/>
            <person name="Ahrendt S."/>
            <person name="Riley R."/>
            <person name="Andreopoulos W."/>
            <person name="Labutti K."/>
            <person name="Pangilinan J."/>
            <person name="Ruiz-Duenas F.J."/>
            <person name="Barrasa J.M."/>
            <person name="Sanchez-Garcia M."/>
            <person name="Camarero S."/>
            <person name="Miyauchi S."/>
            <person name="Serrano A."/>
            <person name="Linde D."/>
            <person name="Babiker R."/>
            <person name="Drula E."/>
            <person name="Ayuso-Fernandez I."/>
            <person name="Pacheco R."/>
            <person name="Padilla G."/>
            <person name="Ferreira P."/>
            <person name="Barriuso J."/>
            <person name="Kellner H."/>
            <person name="Castanera R."/>
            <person name="Alfaro M."/>
            <person name="Ramirez L."/>
            <person name="Pisabarro A.G."/>
            <person name="Kuo A."/>
            <person name="Tritt A."/>
            <person name="Lipzen A."/>
            <person name="He G."/>
            <person name="Yan M."/>
            <person name="Ng V."/>
            <person name="Cullen D."/>
            <person name="Martin F."/>
            <person name="Rosso M.-N."/>
            <person name="Henrissat B."/>
            <person name="Hibbett D."/>
            <person name="Martinez A.T."/>
            <person name="Grigoriev I.V."/>
        </authorList>
    </citation>
    <scope>NUCLEOTIDE SEQUENCE</scope>
    <source>
        <strain evidence="7">AH 40177</strain>
    </source>
</reference>
<evidence type="ECO:0000313" key="7">
    <source>
        <dbReference type="EMBL" id="KAF9073391.1"/>
    </source>
</evidence>
<dbReference type="OrthoDB" id="2122982at2759"/>
<evidence type="ECO:0000256" key="3">
    <source>
        <dbReference type="ARBA" id="ARBA00022833"/>
    </source>
</evidence>
<dbReference type="GO" id="GO:0008270">
    <property type="term" value="F:zinc ion binding"/>
    <property type="evidence" value="ECO:0007669"/>
    <property type="project" value="UniProtKB-KW"/>
</dbReference>
<comment type="caution">
    <text evidence="7">The sequence shown here is derived from an EMBL/GenBank/DDBJ whole genome shotgun (WGS) entry which is preliminary data.</text>
</comment>
<evidence type="ECO:0000259" key="6">
    <source>
        <dbReference type="PROSITE" id="PS50135"/>
    </source>
</evidence>
<evidence type="ECO:0000256" key="5">
    <source>
        <dbReference type="SAM" id="Coils"/>
    </source>
</evidence>
<keyword evidence="3" id="KW-0862">Zinc</keyword>
<keyword evidence="1" id="KW-0479">Metal-binding</keyword>